<evidence type="ECO:0000313" key="3">
    <source>
        <dbReference type="EMBL" id="KJY68462.1"/>
    </source>
</evidence>
<protein>
    <recommendedName>
        <fullName evidence="2">Outer membrane protein beta-barrel domain-containing protein</fullName>
    </recommendedName>
</protein>
<dbReference type="RefSeq" id="WP_045987111.1">
    <property type="nucleotide sequence ID" value="NZ_CP063051.1"/>
</dbReference>
<dbReference type="Pfam" id="PF13505">
    <property type="entry name" value="OMP_b-brl"/>
    <property type="match status" value="1"/>
</dbReference>
<dbReference type="Gene3D" id="2.40.160.20">
    <property type="match status" value="1"/>
</dbReference>
<reference evidence="3" key="1">
    <citation type="journal article" date="2015" name="BMC Genomics">
        <title>Genome mining reveals unlocked bioactive potential of marine Gram-negative bacteria.</title>
        <authorList>
            <person name="Machado H."/>
            <person name="Sonnenschein E.C."/>
            <person name="Melchiorsen J."/>
            <person name="Gram L."/>
        </authorList>
    </citation>
    <scope>NUCLEOTIDE SEQUENCE</scope>
    <source>
        <strain evidence="3">S2052</strain>
    </source>
</reference>
<evidence type="ECO:0000259" key="2">
    <source>
        <dbReference type="Pfam" id="PF13505"/>
    </source>
</evidence>
<name>A0A837G2B6_9VIBR</name>
<gene>
    <name evidence="3" type="ORF">TW71_20515</name>
</gene>
<sequence>MKKTLLLAATAALVSMPSLANENYIAVELGAGSYTTSGQDANSDFINDDTGFLSLKAGHYFSDNVRAYGYLQGGAESTIEHQNISGYTYAKASIATHEFGAGADYLHNLTDKFYLLAGGNLGIYNSTYEVSALGLSKDSTNTGLAAGVNLGMGYNFTDNFSMELGYRHSRFFGNDHEVSDIKLSVDASNTGYLNASYSF</sequence>
<feature type="domain" description="Outer membrane protein beta-barrel" evidence="2">
    <location>
        <begin position="7"/>
        <end position="186"/>
    </location>
</feature>
<dbReference type="SUPFAM" id="SSF56925">
    <property type="entry name" value="OMPA-like"/>
    <property type="match status" value="1"/>
</dbReference>
<organism evidence="3">
    <name type="scientific">Vibrio coralliilyticus</name>
    <dbReference type="NCBI Taxonomy" id="190893"/>
    <lineage>
        <taxon>Bacteria</taxon>
        <taxon>Pseudomonadati</taxon>
        <taxon>Pseudomonadota</taxon>
        <taxon>Gammaproteobacteria</taxon>
        <taxon>Vibrionales</taxon>
        <taxon>Vibrionaceae</taxon>
        <taxon>Vibrio</taxon>
    </lineage>
</organism>
<evidence type="ECO:0000256" key="1">
    <source>
        <dbReference type="ARBA" id="ARBA00022729"/>
    </source>
</evidence>
<accession>A0A837G2B6</accession>
<dbReference type="InterPro" id="IPR011250">
    <property type="entry name" value="OMP/PagP_B-barrel"/>
</dbReference>
<keyword evidence="1" id="KW-0732">Signal</keyword>
<dbReference type="AlphaFoldDB" id="A0A837G2B6"/>
<comment type="caution">
    <text evidence="3">The sequence shown here is derived from an EMBL/GenBank/DDBJ whole genome shotgun (WGS) entry which is preliminary data.</text>
</comment>
<proteinExistence type="predicted"/>
<dbReference type="EMBL" id="JXXR01000022">
    <property type="protein sequence ID" value="KJY68462.1"/>
    <property type="molecule type" value="Genomic_DNA"/>
</dbReference>
<dbReference type="InterPro" id="IPR027385">
    <property type="entry name" value="Beta-barrel_OMP"/>
</dbReference>